<dbReference type="EMBL" id="FSRC01000002">
    <property type="protein sequence ID" value="SIO05586.1"/>
    <property type="molecule type" value="Genomic_DNA"/>
</dbReference>
<dbReference type="PROSITE" id="PS51257">
    <property type="entry name" value="PROKAR_LIPOPROTEIN"/>
    <property type="match status" value="1"/>
</dbReference>
<dbReference type="Pfam" id="PF14321">
    <property type="entry name" value="DUF4382"/>
    <property type="match status" value="1"/>
</dbReference>
<evidence type="ECO:0000313" key="3">
    <source>
        <dbReference type="EMBL" id="SIO05586.1"/>
    </source>
</evidence>
<dbReference type="RefSeq" id="WP_074225916.1">
    <property type="nucleotide sequence ID" value="NZ_FSRC01000002.1"/>
</dbReference>
<evidence type="ECO:0000259" key="2">
    <source>
        <dbReference type="Pfam" id="PF14321"/>
    </source>
</evidence>
<gene>
    <name evidence="3" type="ORF">SAMN05444394_3159</name>
</gene>
<reference evidence="4" key="1">
    <citation type="submission" date="2016-11" db="EMBL/GenBank/DDBJ databases">
        <authorList>
            <person name="Varghese N."/>
            <person name="Submissions S."/>
        </authorList>
    </citation>
    <scope>NUCLEOTIDE SEQUENCE [LARGE SCALE GENOMIC DNA]</scope>
    <source>
        <strain evidence="4">DSM 15292</strain>
    </source>
</reference>
<dbReference type="AlphaFoldDB" id="A0A1N6GDM8"/>
<dbReference type="InterPro" id="IPR025491">
    <property type="entry name" value="DUF4382"/>
</dbReference>
<dbReference type="OrthoDB" id="2111471at2"/>
<dbReference type="SUPFAM" id="SSF49452">
    <property type="entry name" value="Starch-binding domain-like"/>
    <property type="match status" value="1"/>
</dbReference>
<dbReference type="Proteomes" id="UP000185221">
    <property type="component" value="Unassembled WGS sequence"/>
</dbReference>
<dbReference type="STRING" id="226505.SAMN05444394_3159"/>
<accession>A0A1N6GDM8</accession>
<feature type="domain" description="DUF4382" evidence="2">
    <location>
        <begin position="32"/>
        <end position="188"/>
    </location>
</feature>
<evidence type="ECO:0000256" key="1">
    <source>
        <dbReference type="SAM" id="SignalP"/>
    </source>
</evidence>
<organism evidence="3 4">
    <name type="scientific">Algoriphagus halophilus</name>
    <dbReference type="NCBI Taxonomy" id="226505"/>
    <lineage>
        <taxon>Bacteria</taxon>
        <taxon>Pseudomonadati</taxon>
        <taxon>Bacteroidota</taxon>
        <taxon>Cytophagia</taxon>
        <taxon>Cytophagales</taxon>
        <taxon>Cyclobacteriaceae</taxon>
        <taxon>Algoriphagus</taxon>
    </lineage>
</organism>
<feature type="signal peptide" evidence="1">
    <location>
        <begin position="1"/>
        <end position="19"/>
    </location>
</feature>
<keyword evidence="1" id="KW-0732">Signal</keyword>
<dbReference type="Gene3D" id="2.60.40.1120">
    <property type="entry name" value="Carboxypeptidase-like, regulatory domain"/>
    <property type="match status" value="1"/>
</dbReference>
<keyword evidence="4" id="KW-1185">Reference proteome</keyword>
<dbReference type="GO" id="GO:0030246">
    <property type="term" value="F:carbohydrate binding"/>
    <property type="evidence" value="ECO:0007669"/>
    <property type="project" value="InterPro"/>
</dbReference>
<dbReference type="InterPro" id="IPR013784">
    <property type="entry name" value="Carb-bd-like_fold"/>
</dbReference>
<feature type="chain" id="PRO_5012319935" description="DUF4382 domain-containing protein" evidence="1">
    <location>
        <begin position="20"/>
        <end position="282"/>
    </location>
</feature>
<evidence type="ECO:0000313" key="4">
    <source>
        <dbReference type="Proteomes" id="UP000185221"/>
    </source>
</evidence>
<sequence>MKNLFNYLMLLGVMLFAVACSNDDETLNGGNARVNFYLVDAPGDFDEVWIEVLAIRVKADDDSMDDDAQGNDDDDDGNESDWIEIPYDEASPYVNLMDLTGENSLFIGSEDFPEGEIDQLRLVLGDDNYVVKDGVRSDLNTPSAQQSGLKIKVDEDIQGGMSYNLVIDFDVAKSIVVAGNSGNINLKPVLRAYMEEAASGVMGQVFPAEAQPVAVNAQKGDDEYNTFVDDNGNFKMLGMDDGVYTITFTPNEGYQVLVVENVVVEEGVVLTLDPITLLPIEE</sequence>
<name>A0A1N6GDM8_9BACT</name>
<protein>
    <recommendedName>
        <fullName evidence="2">DUF4382 domain-containing protein</fullName>
    </recommendedName>
</protein>
<proteinExistence type="predicted"/>